<dbReference type="Pfam" id="PF13598">
    <property type="entry name" value="DUF4139"/>
    <property type="match status" value="1"/>
</dbReference>
<feature type="domain" description="DUF4139" evidence="2">
    <location>
        <begin position="207"/>
        <end position="522"/>
    </location>
</feature>
<protein>
    <recommendedName>
        <fullName evidence="6">DUF4139 domain-containing protein</fullName>
    </recommendedName>
</protein>
<reference evidence="4 5" key="2">
    <citation type="journal article" date="2018" name="Int. J. Syst. Evol. Microbiol.">
        <title>Burkholderia insecticola sp. nov., a gut symbiotic bacterium of the bean bug Riptortus pedestris.</title>
        <authorList>
            <person name="Takeshita K."/>
            <person name="Tamaki H."/>
            <person name="Ohbayashi T."/>
            <person name="Meng X.-Y."/>
            <person name="Sone T."/>
            <person name="Mitani Y."/>
            <person name="Peeters C."/>
            <person name="Kikuchi Y."/>
            <person name="Vandamme P."/>
        </authorList>
    </citation>
    <scope>NUCLEOTIDE SEQUENCE [LARGE SCALE GENOMIC DNA]</scope>
    <source>
        <strain evidence="4">RPE64</strain>
    </source>
</reference>
<feature type="chain" id="PRO_5004372592" description="DUF4139 domain-containing protein" evidence="1">
    <location>
        <begin position="32"/>
        <end position="530"/>
    </location>
</feature>
<gene>
    <name evidence="4" type="ORF">BRPE64_ACDS02860</name>
</gene>
<dbReference type="PANTHER" id="PTHR31005:SF8">
    <property type="entry name" value="DUF4139 DOMAIN-CONTAINING PROTEIN"/>
    <property type="match status" value="1"/>
</dbReference>
<evidence type="ECO:0000313" key="4">
    <source>
        <dbReference type="EMBL" id="BAN22040.1"/>
    </source>
</evidence>
<proteinExistence type="predicted"/>
<dbReference type="PATRIC" id="fig|758793.3.peg.286"/>
<feature type="domain" description="DUF4140" evidence="3">
    <location>
        <begin position="39"/>
        <end position="130"/>
    </location>
</feature>
<dbReference type="InterPro" id="IPR025554">
    <property type="entry name" value="DUF4140"/>
</dbReference>
<dbReference type="HOGENOM" id="CLU_010457_3_1_4"/>
<dbReference type="Proteomes" id="UP000013966">
    <property type="component" value="Chromosome 1"/>
</dbReference>
<dbReference type="NCBIfam" id="TIGR02231">
    <property type="entry name" value="mucoidy inhibitor MuiA family protein"/>
    <property type="match status" value="1"/>
</dbReference>
<dbReference type="KEGG" id="buo:BRPE64_ACDS02860"/>
<organism evidence="4 5">
    <name type="scientific">Caballeronia insecticola</name>
    <dbReference type="NCBI Taxonomy" id="758793"/>
    <lineage>
        <taxon>Bacteria</taxon>
        <taxon>Pseudomonadati</taxon>
        <taxon>Pseudomonadota</taxon>
        <taxon>Betaproteobacteria</taxon>
        <taxon>Burkholderiales</taxon>
        <taxon>Burkholderiaceae</taxon>
        <taxon>Caballeronia</taxon>
    </lineage>
</organism>
<dbReference type="InterPro" id="IPR011935">
    <property type="entry name" value="CHP02231"/>
</dbReference>
<keyword evidence="1" id="KW-0732">Signal</keyword>
<dbReference type="PANTHER" id="PTHR31005">
    <property type="entry name" value="DUF4139 DOMAIN-CONTAINING PROTEIN"/>
    <property type="match status" value="1"/>
</dbReference>
<evidence type="ECO:0000313" key="5">
    <source>
        <dbReference type="Proteomes" id="UP000013966"/>
    </source>
</evidence>
<dbReference type="EMBL" id="AP013058">
    <property type="protein sequence ID" value="BAN22040.1"/>
    <property type="molecule type" value="Genomic_DNA"/>
</dbReference>
<keyword evidence="5" id="KW-1185">Reference proteome</keyword>
<reference evidence="4 5" key="1">
    <citation type="journal article" date="2013" name="Genome Announc.">
        <title>Complete Genome Sequence of Burkholderia sp. Strain RPE64, Bacterial Symbiont of the Bean Bug Riptortus pedestris.</title>
        <authorList>
            <person name="Shibata T.F."/>
            <person name="Maeda T."/>
            <person name="Nikoh N."/>
            <person name="Yamaguchi K."/>
            <person name="Oshima K."/>
            <person name="Hattori M."/>
            <person name="Nishiyama T."/>
            <person name="Hasebe M."/>
            <person name="Fukatsu T."/>
            <person name="Kikuchi Y."/>
            <person name="Shigenobu S."/>
        </authorList>
    </citation>
    <scope>NUCLEOTIDE SEQUENCE [LARGE SCALE GENOMIC DNA]</scope>
</reference>
<name>R4WME4_9BURK</name>
<evidence type="ECO:0000256" key="1">
    <source>
        <dbReference type="SAM" id="SignalP"/>
    </source>
</evidence>
<dbReference type="STRING" id="758793.BRPE64_ACDS02860"/>
<evidence type="ECO:0008006" key="6">
    <source>
        <dbReference type="Google" id="ProtNLM"/>
    </source>
</evidence>
<dbReference type="OrthoDB" id="9777444at2"/>
<evidence type="ECO:0000259" key="2">
    <source>
        <dbReference type="Pfam" id="PF13598"/>
    </source>
</evidence>
<feature type="signal peptide" evidence="1">
    <location>
        <begin position="1"/>
        <end position="31"/>
    </location>
</feature>
<evidence type="ECO:0000259" key="3">
    <source>
        <dbReference type="Pfam" id="PF13600"/>
    </source>
</evidence>
<sequence>MLISIAKLKRLAMILGAPALAGFLVCPEASAALSSISNVTLYPGGATVERQISIPVGSTRIEVSCLPTSFDPQSLRLIAPPGMQLGDYRVDDGASEAACTSTARDRRAQELQARLIALNARAQAVELSVAYLKRVSEDSTGSRGSSLLDVSRQLEQSGYAVFTQSDQIKREKEEVQKRLAEVRGEDGDATATRSIRIALDAPRGGPLTIAYDTQRAGWIPAYQATLDSSSGQVTLERRALVAQATGEDWRGVKLRLSTGTPAKNARAPAPAVWQLQLSEAPGTIPSSTREYAPAPAPPAPVLMASPLARTHPNTPLFEASQIDGAFLTQFEIPGEIEVPSDGQKVGFTLAKEKIPVKLSARVVPRQSTRAWLVATGSRPAGIWPDGDVQLRRDGESVGSMRWSNALSNDELSLAFGPDDQVSVSRADGLDSTGTFKASDGKASKTLSAQYSVKNLHRTPIDVEIVEAGPISDSAELDVVTSFKPQPDDASWQGQRGVVAWRRLLSSGQEATLNASYTLRYPRDRRLFGLP</sequence>
<dbReference type="InterPro" id="IPR037291">
    <property type="entry name" value="DUF4139"/>
</dbReference>
<dbReference type="RefSeq" id="WP_016344206.1">
    <property type="nucleotide sequence ID" value="NC_021287.1"/>
</dbReference>
<dbReference type="Pfam" id="PF13600">
    <property type="entry name" value="DUF4140"/>
    <property type="match status" value="1"/>
</dbReference>
<accession>R4WME4</accession>
<dbReference type="AlphaFoldDB" id="R4WME4"/>